<dbReference type="PANTHER" id="PTHR30582">
    <property type="entry name" value="L,D-TRANSPEPTIDASE"/>
    <property type="match status" value="1"/>
</dbReference>
<gene>
    <name evidence="12" type="ORF">AU467_08800</name>
</gene>
<dbReference type="PANTHER" id="PTHR30582:SF24">
    <property type="entry name" value="L,D-TRANSPEPTIDASE ERFK_SRFK-RELATED"/>
    <property type="match status" value="1"/>
</dbReference>
<dbReference type="PROSITE" id="PS52029">
    <property type="entry name" value="LD_TPASE"/>
    <property type="match status" value="1"/>
</dbReference>
<dbReference type="GO" id="GO:0005576">
    <property type="term" value="C:extracellular region"/>
    <property type="evidence" value="ECO:0007669"/>
    <property type="project" value="TreeGrafter"/>
</dbReference>
<keyword evidence="4" id="KW-0808">Transferase</keyword>
<keyword evidence="3" id="KW-0328">Glycosyltransferase</keyword>
<keyword evidence="8 9" id="KW-0961">Cell wall biogenesis/degradation</keyword>
<evidence type="ECO:0000259" key="11">
    <source>
        <dbReference type="PROSITE" id="PS52029"/>
    </source>
</evidence>
<evidence type="ECO:0000256" key="5">
    <source>
        <dbReference type="ARBA" id="ARBA00022801"/>
    </source>
</evidence>
<comment type="similarity">
    <text evidence="2">Belongs to the YkuD family.</text>
</comment>
<comment type="pathway">
    <text evidence="1 9">Cell wall biogenesis; peptidoglycan biosynthesis.</text>
</comment>
<evidence type="ECO:0000256" key="6">
    <source>
        <dbReference type="ARBA" id="ARBA00022960"/>
    </source>
</evidence>
<evidence type="ECO:0000256" key="3">
    <source>
        <dbReference type="ARBA" id="ARBA00022676"/>
    </source>
</evidence>
<dbReference type="GO" id="GO:0008360">
    <property type="term" value="P:regulation of cell shape"/>
    <property type="evidence" value="ECO:0007669"/>
    <property type="project" value="UniProtKB-UniRule"/>
</dbReference>
<dbReference type="OrthoDB" id="8478453at2"/>
<evidence type="ECO:0000256" key="4">
    <source>
        <dbReference type="ARBA" id="ARBA00022679"/>
    </source>
</evidence>
<feature type="signal peptide" evidence="10">
    <location>
        <begin position="1"/>
        <end position="20"/>
    </location>
</feature>
<dbReference type="GO" id="GO:0071555">
    <property type="term" value="P:cell wall organization"/>
    <property type="evidence" value="ECO:0007669"/>
    <property type="project" value="UniProtKB-UniRule"/>
</dbReference>
<dbReference type="EMBL" id="LPWA01000164">
    <property type="protein sequence ID" value="KUM23455.1"/>
    <property type="molecule type" value="Genomic_DNA"/>
</dbReference>
<name>A0A101KM94_RHILI</name>
<keyword evidence="10" id="KW-0732">Signal</keyword>
<evidence type="ECO:0000313" key="13">
    <source>
        <dbReference type="Proteomes" id="UP000053176"/>
    </source>
</evidence>
<feature type="domain" description="L,D-TPase catalytic" evidence="11">
    <location>
        <begin position="69"/>
        <end position="205"/>
    </location>
</feature>
<organism evidence="12 13">
    <name type="scientific">Rhizobium loti</name>
    <name type="common">Mesorhizobium loti</name>
    <dbReference type="NCBI Taxonomy" id="381"/>
    <lineage>
        <taxon>Bacteria</taxon>
        <taxon>Pseudomonadati</taxon>
        <taxon>Pseudomonadota</taxon>
        <taxon>Alphaproteobacteria</taxon>
        <taxon>Hyphomicrobiales</taxon>
        <taxon>Phyllobacteriaceae</taxon>
        <taxon>Mesorhizobium</taxon>
    </lineage>
</organism>
<protein>
    <recommendedName>
        <fullName evidence="11">L,D-TPase catalytic domain-containing protein</fullName>
    </recommendedName>
</protein>
<keyword evidence="6 9" id="KW-0133">Cell shape</keyword>
<dbReference type="GO" id="GO:0016757">
    <property type="term" value="F:glycosyltransferase activity"/>
    <property type="evidence" value="ECO:0007669"/>
    <property type="project" value="UniProtKB-KW"/>
</dbReference>
<evidence type="ECO:0000256" key="10">
    <source>
        <dbReference type="SAM" id="SignalP"/>
    </source>
</evidence>
<feature type="chain" id="PRO_5007099047" description="L,D-TPase catalytic domain-containing protein" evidence="10">
    <location>
        <begin position="21"/>
        <end position="205"/>
    </location>
</feature>
<evidence type="ECO:0000256" key="7">
    <source>
        <dbReference type="ARBA" id="ARBA00022984"/>
    </source>
</evidence>
<dbReference type="FunFam" id="2.40.440.10:FF:000002">
    <property type="entry name" value="L,D-transpeptidase ErfK/SrfK"/>
    <property type="match status" value="1"/>
</dbReference>
<dbReference type="AlphaFoldDB" id="A0A101KM94"/>
<evidence type="ECO:0000313" key="12">
    <source>
        <dbReference type="EMBL" id="KUM23455.1"/>
    </source>
</evidence>
<feature type="active site" description="Proton donor/acceptor" evidence="9">
    <location>
        <position position="165"/>
    </location>
</feature>
<dbReference type="CDD" id="cd16913">
    <property type="entry name" value="YkuD_like"/>
    <property type="match status" value="1"/>
</dbReference>
<dbReference type="InterPro" id="IPR050979">
    <property type="entry name" value="LD-transpeptidase"/>
</dbReference>
<comment type="caution">
    <text evidence="12">The sequence shown here is derived from an EMBL/GenBank/DDBJ whole genome shotgun (WGS) entry which is preliminary data.</text>
</comment>
<evidence type="ECO:0000256" key="2">
    <source>
        <dbReference type="ARBA" id="ARBA00005992"/>
    </source>
</evidence>
<reference evidence="12 13" key="1">
    <citation type="submission" date="2015-12" db="EMBL/GenBank/DDBJ databases">
        <title>Draft genome sequence of Mesorhizobium sp. UFLA 01-765, a multitolerant efficient symbiont and plant-growth promoting strain isolated from Zn-mining soil using Leucaena leucocephala as a trap plant.</title>
        <authorList>
            <person name="Rangel W.M."/>
            <person name="Thijs S."/>
            <person name="Longatti S.M."/>
            <person name="Moreira F.M."/>
            <person name="Weyens N."/>
            <person name="Vangronsveld J."/>
            <person name="Van Hamme J.D."/>
            <person name="Bottos E.M."/>
            <person name="Rineau F."/>
        </authorList>
    </citation>
    <scope>NUCLEOTIDE SEQUENCE [LARGE SCALE GENOMIC DNA]</scope>
    <source>
        <strain evidence="12 13">UFLA 01-765</strain>
    </source>
</reference>
<evidence type="ECO:0000256" key="9">
    <source>
        <dbReference type="PROSITE-ProRule" id="PRU01373"/>
    </source>
</evidence>
<sequence length="205" mass="22752">MRLKSFAIVAALALSTAVSGCSTIGSQLFTNNYGAMTDAGYQLPRIPIEKVPARYHRQEVRYDTSEKPGTIIVDTQNKFLYFVEGDGLAIRYGIGVGREGFEWHGTAHIALKREWPTWTPPSQMIRRQPELAKFAGGMEPGLNNPLGARAMYLFNRGGDMGYRLHGSPEWFSIGKAMSSGCIRLMNQDIIDLYDRTSVGAKVIVM</sequence>
<dbReference type="GO" id="GO:0018104">
    <property type="term" value="P:peptidoglycan-protein cross-linking"/>
    <property type="evidence" value="ECO:0007669"/>
    <property type="project" value="TreeGrafter"/>
</dbReference>
<dbReference type="SUPFAM" id="SSF141523">
    <property type="entry name" value="L,D-transpeptidase catalytic domain-like"/>
    <property type="match status" value="1"/>
</dbReference>
<dbReference type="PROSITE" id="PS51257">
    <property type="entry name" value="PROKAR_LIPOPROTEIN"/>
    <property type="match status" value="1"/>
</dbReference>
<proteinExistence type="inferred from homology"/>
<accession>A0A101KM94</accession>
<dbReference type="Pfam" id="PF03734">
    <property type="entry name" value="YkuD"/>
    <property type="match status" value="1"/>
</dbReference>
<dbReference type="UniPathway" id="UPA00219"/>
<dbReference type="Proteomes" id="UP000053176">
    <property type="component" value="Unassembled WGS sequence"/>
</dbReference>
<dbReference type="InterPro" id="IPR005490">
    <property type="entry name" value="LD_TPept_cat_dom"/>
</dbReference>
<evidence type="ECO:0000256" key="1">
    <source>
        <dbReference type="ARBA" id="ARBA00004752"/>
    </source>
</evidence>
<dbReference type="GO" id="GO:0071972">
    <property type="term" value="F:peptidoglycan L,D-transpeptidase activity"/>
    <property type="evidence" value="ECO:0007669"/>
    <property type="project" value="TreeGrafter"/>
</dbReference>
<keyword evidence="7 9" id="KW-0573">Peptidoglycan synthesis</keyword>
<dbReference type="InterPro" id="IPR038063">
    <property type="entry name" value="Transpep_catalytic_dom"/>
</dbReference>
<keyword evidence="5" id="KW-0378">Hydrolase</keyword>
<evidence type="ECO:0000256" key="8">
    <source>
        <dbReference type="ARBA" id="ARBA00023316"/>
    </source>
</evidence>
<dbReference type="Gene3D" id="2.40.440.10">
    <property type="entry name" value="L,D-transpeptidase catalytic domain-like"/>
    <property type="match status" value="1"/>
</dbReference>
<feature type="active site" description="Nucleophile" evidence="9">
    <location>
        <position position="181"/>
    </location>
</feature>